<accession>A0A177D6I4</accession>
<reference evidence="1 2" key="1">
    <citation type="submission" date="2016-05" db="EMBL/GenBank/DDBJ databases">
        <title>Comparative analysis of secretome profiles of manganese(II)-oxidizing ascomycete fungi.</title>
        <authorList>
            <consortium name="DOE Joint Genome Institute"/>
            <person name="Zeiner C.A."/>
            <person name="Purvine S.O."/>
            <person name="Zink E.M."/>
            <person name="Wu S."/>
            <person name="Pasa-Tolic L."/>
            <person name="Chaput D.L."/>
            <person name="Haridas S."/>
            <person name="Grigoriev I.V."/>
            <person name="Santelli C.M."/>
            <person name="Hansel C.M."/>
        </authorList>
    </citation>
    <scope>NUCLEOTIDE SEQUENCE [LARGE SCALE GENOMIC DNA]</scope>
    <source>
        <strain evidence="1 2">SRC1lrK2f</strain>
    </source>
</reference>
<protein>
    <submittedName>
        <fullName evidence="1">Uncharacterized protein</fullName>
    </submittedName>
</protein>
<dbReference type="AlphaFoldDB" id="A0A177D6I4"/>
<evidence type="ECO:0000313" key="2">
    <source>
        <dbReference type="Proteomes" id="UP000077248"/>
    </source>
</evidence>
<organism evidence="1 2">
    <name type="scientific">Alternaria alternata</name>
    <name type="common">Alternaria rot fungus</name>
    <name type="synonym">Torula alternata</name>
    <dbReference type="NCBI Taxonomy" id="5599"/>
    <lineage>
        <taxon>Eukaryota</taxon>
        <taxon>Fungi</taxon>
        <taxon>Dikarya</taxon>
        <taxon>Ascomycota</taxon>
        <taxon>Pezizomycotina</taxon>
        <taxon>Dothideomycetes</taxon>
        <taxon>Pleosporomycetidae</taxon>
        <taxon>Pleosporales</taxon>
        <taxon>Pleosporineae</taxon>
        <taxon>Pleosporaceae</taxon>
        <taxon>Alternaria</taxon>
        <taxon>Alternaria sect. Alternaria</taxon>
        <taxon>Alternaria alternata complex</taxon>
    </lineage>
</organism>
<dbReference type="RefSeq" id="XP_018380153.1">
    <property type="nucleotide sequence ID" value="XM_018532164.1"/>
</dbReference>
<dbReference type="GeneID" id="29117758"/>
<keyword evidence="2" id="KW-1185">Reference proteome</keyword>
<sequence length="185" mass="21495">MRRIWKVRSLSRRDQSKANIRTQRSLRLRNELCLHAHHPPFPLDSCRMWSTCIAGCSIYIQLSLRVEPLTVTLEDATNILYNVYKWQPAARNDTRSSLYFKRNIHSSSSTTSTNLQGACCGRNIIIHTVGSVFQRSRGRSRVKTTYHCRGKRPFLTFAKENARYAIDEVLQQRRHGALHARCQCF</sequence>
<proteinExistence type="predicted"/>
<evidence type="ECO:0000313" key="1">
    <source>
        <dbReference type="EMBL" id="OAG14732.1"/>
    </source>
</evidence>
<dbReference type="Proteomes" id="UP000077248">
    <property type="component" value="Unassembled WGS sequence"/>
</dbReference>
<dbReference type="VEuPathDB" id="FungiDB:CC77DRAFT_556173"/>
<name>A0A177D6I4_ALTAL</name>
<dbReference type="EMBL" id="KV441498">
    <property type="protein sequence ID" value="OAG14732.1"/>
    <property type="molecule type" value="Genomic_DNA"/>
</dbReference>
<gene>
    <name evidence="1" type="ORF">CC77DRAFT_556173</name>
</gene>
<dbReference type="KEGG" id="aalt:CC77DRAFT_556173"/>